<evidence type="ECO:0000256" key="5">
    <source>
        <dbReference type="ARBA" id="ARBA00022679"/>
    </source>
</evidence>
<dbReference type="PANTHER" id="PTHR17490">
    <property type="entry name" value="SUA5"/>
    <property type="match status" value="1"/>
</dbReference>
<keyword evidence="8" id="KW-0547">Nucleotide-binding</keyword>
<dbReference type="InterPro" id="IPR006070">
    <property type="entry name" value="Sua5-like_dom"/>
</dbReference>
<reference evidence="13" key="1">
    <citation type="submission" date="2019-12" db="EMBL/GenBank/DDBJ databases">
        <title>High-Quality draft genome sequences of three cyanobacteria isolated from the limestone walls of the Old Cathedral of Coimbra.</title>
        <authorList>
            <person name="Tiago I."/>
            <person name="Soares F."/>
            <person name="Portugal A."/>
        </authorList>
    </citation>
    <scope>NUCLEOTIDE SEQUENCE</scope>
    <source>
        <strain evidence="13">A</strain>
    </source>
</reference>
<dbReference type="GO" id="GO:0008033">
    <property type="term" value="P:tRNA processing"/>
    <property type="evidence" value="ECO:0007669"/>
    <property type="project" value="UniProtKB-KW"/>
</dbReference>
<dbReference type="PROSITE" id="PS51163">
    <property type="entry name" value="YRDC"/>
    <property type="match status" value="1"/>
</dbReference>
<evidence type="ECO:0000256" key="4">
    <source>
        <dbReference type="ARBA" id="ARBA00022490"/>
    </source>
</evidence>
<organism evidence="13 14">
    <name type="scientific">Myxacorys almedinensis A</name>
    <dbReference type="NCBI Taxonomy" id="2690445"/>
    <lineage>
        <taxon>Bacteria</taxon>
        <taxon>Bacillati</taxon>
        <taxon>Cyanobacteriota</taxon>
        <taxon>Cyanophyceae</taxon>
        <taxon>Leptolyngbyales</taxon>
        <taxon>Leptolyngbyaceae</taxon>
        <taxon>Myxacorys</taxon>
        <taxon>Myxacorys almedinensis</taxon>
    </lineage>
</organism>
<keyword evidence="6" id="KW-0819">tRNA processing</keyword>
<dbReference type="GO" id="GO:0006450">
    <property type="term" value="P:regulation of translational fidelity"/>
    <property type="evidence" value="ECO:0007669"/>
    <property type="project" value="TreeGrafter"/>
</dbReference>
<protein>
    <recommendedName>
        <fullName evidence="10">L-threonylcarbamoyladenylate synthase</fullName>
        <ecNumber evidence="3">2.7.7.87</ecNumber>
    </recommendedName>
    <alternativeName>
        <fullName evidence="10">L-threonylcarbamoyladenylate synthase</fullName>
    </alternativeName>
</protein>
<dbReference type="RefSeq" id="WP_162424409.1">
    <property type="nucleotide sequence ID" value="NZ_WVIE01000021.1"/>
</dbReference>
<accession>A0A8J7Z1Z0</accession>
<feature type="domain" description="YrdC-like" evidence="12">
    <location>
        <begin position="3"/>
        <end position="194"/>
    </location>
</feature>
<evidence type="ECO:0000313" key="14">
    <source>
        <dbReference type="Proteomes" id="UP000646053"/>
    </source>
</evidence>
<evidence type="ECO:0000256" key="6">
    <source>
        <dbReference type="ARBA" id="ARBA00022694"/>
    </source>
</evidence>
<dbReference type="EMBL" id="WVIE01000021">
    <property type="protein sequence ID" value="NDJ18882.1"/>
    <property type="molecule type" value="Genomic_DNA"/>
</dbReference>
<keyword evidence="9" id="KW-0067">ATP-binding</keyword>
<dbReference type="GO" id="GO:0000049">
    <property type="term" value="F:tRNA binding"/>
    <property type="evidence" value="ECO:0007669"/>
    <property type="project" value="TreeGrafter"/>
</dbReference>
<dbReference type="Pfam" id="PF01300">
    <property type="entry name" value="Sua5_yciO_yrdC"/>
    <property type="match status" value="1"/>
</dbReference>
<gene>
    <name evidence="13" type="ORF">GS601_16585</name>
</gene>
<dbReference type="PANTHER" id="PTHR17490:SF16">
    <property type="entry name" value="THREONYLCARBAMOYL-AMP SYNTHASE"/>
    <property type="match status" value="1"/>
</dbReference>
<dbReference type="Proteomes" id="UP000646053">
    <property type="component" value="Unassembled WGS sequence"/>
</dbReference>
<evidence type="ECO:0000256" key="8">
    <source>
        <dbReference type="ARBA" id="ARBA00022741"/>
    </source>
</evidence>
<keyword evidence="4" id="KW-0963">Cytoplasm</keyword>
<comment type="caution">
    <text evidence="13">The sequence shown here is derived from an EMBL/GenBank/DDBJ whole genome shotgun (WGS) entry which is preliminary data.</text>
</comment>
<name>A0A8J7Z1Z0_9CYAN</name>
<sequence>MPQVSFDALVSALLEGTHLASFPTDTVPALAARPDRADLIFQAKQRSAEKPLILMAGAIADLWQYVTGSEAELKIWQQMAETYLPGALTLVLPASDRVPVTMHPSDPTTIGVRVPNGAIAQAILAQTGALATTSANRSGQPALLTMSGIQAQFPNVLTLSSDEFPDLDAAVSGTPSTVVKWSNPNWHILRQGAVQITLP</sequence>
<keyword evidence="5" id="KW-0808">Transferase</keyword>
<evidence type="ECO:0000256" key="3">
    <source>
        <dbReference type="ARBA" id="ARBA00012584"/>
    </source>
</evidence>
<evidence type="ECO:0000256" key="7">
    <source>
        <dbReference type="ARBA" id="ARBA00022695"/>
    </source>
</evidence>
<dbReference type="GO" id="GO:0005524">
    <property type="term" value="F:ATP binding"/>
    <property type="evidence" value="ECO:0007669"/>
    <property type="project" value="UniProtKB-KW"/>
</dbReference>
<evidence type="ECO:0000256" key="2">
    <source>
        <dbReference type="ARBA" id="ARBA00007663"/>
    </source>
</evidence>
<dbReference type="SUPFAM" id="SSF55821">
    <property type="entry name" value="YrdC/RibB"/>
    <property type="match status" value="1"/>
</dbReference>
<keyword evidence="7" id="KW-0548">Nucleotidyltransferase</keyword>
<comment type="subcellular location">
    <subcellularLocation>
        <location evidence="1">Cytoplasm</location>
    </subcellularLocation>
</comment>
<comment type="similarity">
    <text evidence="2">Belongs to the SUA5 family.</text>
</comment>
<dbReference type="AlphaFoldDB" id="A0A8J7Z1Z0"/>
<dbReference type="InterPro" id="IPR050156">
    <property type="entry name" value="TC-AMP_synthase_SUA5"/>
</dbReference>
<dbReference type="GO" id="GO:0005737">
    <property type="term" value="C:cytoplasm"/>
    <property type="evidence" value="ECO:0007669"/>
    <property type="project" value="UniProtKB-SubCell"/>
</dbReference>
<evidence type="ECO:0000256" key="9">
    <source>
        <dbReference type="ARBA" id="ARBA00022840"/>
    </source>
</evidence>
<evidence type="ECO:0000313" key="13">
    <source>
        <dbReference type="EMBL" id="NDJ18882.1"/>
    </source>
</evidence>
<dbReference type="InterPro" id="IPR017945">
    <property type="entry name" value="DHBP_synth_RibB-like_a/b_dom"/>
</dbReference>
<dbReference type="Gene3D" id="3.90.870.10">
    <property type="entry name" value="DHBP synthase"/>
    <property type="match status" value="1"/>
</dbReference>
<proteinExistence type="inferred from homology"/>
<dbReference type="GO" id="GO:0003725">
    <property type="term" value="F:double-stranded RNA binding"/>
    <property type="evidence" value="ECO:0007669"/>
    <property type="project" value="InterPro"/>
</dbReference>
<evidence type="ECO:0000259" key="12">
    <source>
        <dbReference type="PROSITE" id="PS51163"/>
    </source>
</evidence>
<evidence type="ECO:0000256" key="1">
    <source>
        <dbReference type="ARBA" id="ARBA00004496"/>
    </source>
</evidence>
<evidence type="ECO:0000256" key="11">
    <source>
        <dbReference type="ARBA" id="ARBA00048366"/>
    </source>
</evidence>
<evidence type="ECO:0000256" key="10">
    <source>
        <dbReference type="ARBA" id="ARBA00029774"/>
    </source>
</evidence>
<dbReference type="EC" id="2.7.7.87" evidence="3"/>
<keyword evidence="14" id="KW-1185">Reference proteome</keyword>
<comment type="catalytic activity">
    <reaction evidence="11">
        <text>L-threonine + hydrogencarbonate + ATP = L-threonylcarbamoyladenylate + diphosphate + H2O</text>
        <dbReference type="Rhea" id="RHEA:36407"/>
        <dbReference type="ChEBI" id="CHEBI:15377"/>
        <dbReference type="ChEBI" id="CHEBI:17544"/>
        <dbReference type="ChEBI" id="CHEBI:30616"/>
        <dbReference type="ChEBI" id="CHEBI:33019"/>
        <dbReference type="ChEBI" id="CHEBI:57926"/>
        <dbReference type="ChEBI" id="CHEBI:73682"/>
        <dbReference type="EC" id="2.7.7.87"/>
    </reaction>
</comment>
<dbReference type="GO" id="GO:0061710">
    <property type="term" value="F:L-threonylcarbamoyladenylate synthase"/>
    <property type="evidence" value="ECO:0007669"/>
    <property type="project" value="UniProtKB-EC"/>
</dbReference>